<name>A0A147JU32_HADYE</name>
<organism evidence="9 10">
    <name type="scientific">Hadarchaeum yellowstonense</name>
    <dbReference type="NCBI Taxonomy" id="1776334"/>
    <lineage>
        <taxon>Archaea</taxon>
        <taxon>Methanobacteriati</taxon>
        <taxon>Candidatus Hadarchaeota</taxon>
        <taxon>Candidatus Hadarchaeia</taxon>
        <taxon>Candidatus Hadarchaeales</taxon>
        <taxon>Candidatus Hadarchaeaceae</taxon>
        <taxon>Candidatus Hadarchaeum</taxon>
    </lineage>
</organism>
<feature type="transmembrane region" description="Helical" evidence="8">
    <location>
        <begin position="138"/>
        <end position="156"/>
    </location>
</feature>
<dbReference type="FunFam" id="1.10.3470.10:FF:000001">
    <property type="entry name" value="Vitamin B12 ABC transporter permease BtuC"/>
    <property type="match status" value="1"/>
</dbReference>
<evidence type="ECO:0008006" key="11">
    <source>
        <dbReference type="Google" id="ProtNLM"/>
    </source>
</evidence>
<evidence type="ECO:0000313" key="9">
    <source>
        <dbReference type="EMBL" id="KUO39951.1"/>
    </source>
</evidence>
<feature type="transmembrane region" description="Helical" evidence="8">
    <location>
        <begin position="187"/>
        <end position="206"/>
    </location>
</feature>
<dbReference type="GO" id="GO:0033214">
    <property type="term" value="P:siderophore-iron import into cell"/>
    <property type="evidence" value="ECO:0007669"/>
    <property type="project" value="TreeGrafter"/>
</dbReference>
<keyword evidence="5 8" id="KW-0812">Transmembrane</keyword>
<keyword evidence="4" id="KW-1003">Cell membrane</keyword>
<keyword evidence="6 8" id="KW-1133">Transmembrane helix</keyword>
<keyword evidence="7 8" id="KW-0472">Membrane</keyword>
<dbReference type="InterPro" id="IPR000522">
    <property type="entry name" value="ABC_transptr_permease_BtuC"/>
</dbReference>
<dbReference type="SUPFAM" id="SSF81345">
    <property type="entry name" value="ABC transporter involved in vitamin B12 uptake, BtuC"/>
    <property type="match status" value="1"/>
</dbReference>
<evidence type="ECO:0000256" key="7">
    <source>
        <dbReference type="ARBA" id="ARBA00023136"/>
    </source>
</evidence>
<dbReference type="Pfam" id="PF01032">
    <property type="entry name" value="FecCD"/>
    <property type="match status" value="1"/>
</dbReference>
<feature type="transmembrane region" description="Helical" evidence="8">
    <location>
        <begin position="81"/>
        <end position="101"/>
    </location>
</feature>
<feature type="transmembrane region" description="Helical" evidence="8">
    <location>
        <begin position="7"/>
        <end position="29"/>
    </location>
</feature>
<evidence type="ECO:0000256" key="5">
    <source>
        <dbReference type="ARBA" id="ARBA00022692"/>
    </source>
</evidence>
<evidence type="ECO:0000256" key="6">
    <source>
        <dbReference type="ARBA" id="ARBA00022989"/>
    </source>
</evidence>
<dbReference type="Proteomes" id="UP000074294">
    <property type="component" value="Unassembled WGS sequence"/>
</dbReference>
<dbReference type="PANTHER" id="PTHR30472:SF70">
    <property type="entry name" value="MOLYBDATE IMPORT SYSTEM PERMEASE PROTEIN MOLB"/>
    <property type="match status" value="1"/>
</dbReference>
<evidence type="ECO:0000256" key="1">
    <source>
        <dbReference type="ARBA" id="ARBA00004651"/>
    </source>
</evidence>
<feature type="transmembrane region" description="Helical" evidence="8">
    <location>
        <begin position="49"/>
        <end position="69"/>
    </location>
</feature>
<dbReference type="Gene3D" id="1.10.3470.10">
    <property type="entry name" value="ABC transporter involved in vitamin B12 uptake, BtuC"/>
    <property type="match status" value="1"/>
</dbReference>
<evidence type="ECO:0000256" key="2">
    <source>
        <dbReference type="ARBA" id="ARBA00007935"/>
    </source>
</evidence>
<comment type="similarity">
    <text evidence="2">Belongs to the binding-protein-dependent transport system permease family. FecCD subfamily.</text>
</comment>
<comment type="caution">
    <text evidence="9">The sequence shown here is derived from an EMBL/GenBank/DDBJ whole genome shotgun (WGS) entry which is preliminary data.</text>
</comment>
<dbReference type="EMBL" id="LQMQ01000051">
    <property type="protein sequence ID" value="KUO39951.1"/>
    <property type="molecule type" value="Genomic_DNA"/>
</dbReference>
<protein>
    <recommendedName>
        <fullName evidence="11">ABC transporter permease</fullName>
    </recommendedName>
</protein>
<dbReference type="GO" id="GO:0022857">
    <property type="term" value="F:transmembrane transporter activity"/>
    <property type="evidence" value="ECO:0007669"/>
    <property type="project" value="InterPro"/>
</dbReference>
<feature type="transmembrane region" description="Helical" evidence="8">
    <location>
        <begin position="226"/>
        <end position="255"/>
    </location>
</feature>
<dbReference type="PANTHER" id="PTHR30472">
    <property type="entry name" value="FERRIC ENTEROBACTIN TRANSPORT SYSTEM PERMEASE PROTEIN"/>
    <property type="match status" value="1"/>
</dbReference>
<evidence type="ECO:0000313" key="10">
    <source>
        <dbReference type="Proteomes" id="UP000074294"/>
    </source>
</evidence>
<proteinExistence type="inferred from homology"/>
<dbReference type="CDD" id="cd06550">
    <property type="entry name" value="TM_ABC_iron-siderophores_like"/>
    <property type="match status" value="1"/>
</dbReference>
<evidence type="ECO:0000256" key="4">
    <source>
        <dbReference type="ARBA" id="ARBA00022475"/>
    </source>
</evidence>
<reference evidence="9 10" key="1">
    <citation type="journal article" date="2016" name="Nat. Microbiol.">
        <title>Genomic inference of the metabolism of cosmopolitan subsurface Archaea, Hadesarchaea.</title>
        <authorList>
            <person name="Baker B.J."/>
            <person name="Saw J.H."/>
            <person name="Lind A.E."/>
            <person name="Lazar C.S."/>
            <person name="Hinrichs K.-U."/>
            <person name="Teske A.P."/>
            <person name="Ettema T.J."/>
        </authorList>
    </citation>
    <scope>NUCLEOTIDE SEQUENCE [LARGE SCALE GENOMIC DNA]</scope>
</reference>
<dbReference type="InterPro" id="IPR037294">
    <property type="entry name" value="ABC_BtuC-like"/>
</dbReference>
<evidence type="ECO:0000256" key="3">
    <source>
        <dbReference type="ARBA" id="ARBA00022448"/>
    </source>
</evidence>
<dbReference type="GO" id="GO:0005886">
    <property type="term" value="C:plasma membrane"/>
    <property type="evidence" value="ECO:0007669"/>
    <property type="project" value="UniProtKB-SubCell"/>
</dbReference>
<feature type="transmembrane region" description="Helical" evidence="8">
    <location>
        <begin position="267"/>
        <end position="285"/>
    </location>
</feature>
<comment type="subcellular location">
    <subcellularLocation>
        <location evidence="1">Cell membrane</location>
        <topology evidence="1">Multi-pass membrane protein</topology>
    </subcellularLocation>
</comment>
<evidence type="ECO:0000256" key="8">
    <source>
        <dbReference type="SAM" id="Phobius"/>
    </source>
</evidence>
<keyword evidence="3" id="KW-0813">Transport</keyword>
<gene>
    <name evidence="9" type="ORF">APZ16_04575</name>
</gene>
<accession>A0A147JU32</accession>
<sequence length="321" mass="33280">MRLLVRFLAITAALLGIFCLSLFLGRYSVNFQELLSSGLASEILFNIRLPRILAAALLGMALAAAGAALQSAFKNPLVEPSLLGVSQGSAFGAALAILFFVNSPVVIEASSTAFGLLALLIAYLLSSSLKYGGKILRLVLAGIAVSAIFSGGVGIIKTMADPLNQLPALTFWLLGGLSGAGWGDLLYMLPLALCGIVALLLLRWRINLLTLRDDVTFSLGTDPGKLRALVVIFAVLAVAAVTSVAGVIAWVGLIVPHIARKIFGADNSRIIPASLILGAGLMIAFDTVARTLTAGEIPLGVVTSLCGAPVFLLLLSRGGES</sequence>
<feature type="transmembrane region" description="Helical" evidence="8">
    <location>
        <begin position="107"/>
        <end position="126"/>
    </location>
</feature>
<feature type="transmembrane region" description="Helical" evidence="8">
    <location>
        <begin position="297"/>
        <end position="315"/>
    </location>
</feature>
<dbReference type="STRING" id="1776334.APZ16_04575"/>
<dbReference type="AlphaFoldDB" id="A0A147JU32"/>